<name>A0A424WET0_ALCXX</name>
<evidence type="ECO:0000256" key="7">
    <source>
        <dbReference type="SAM" id="Phobius"/>
    </source>
</evidence>
<dbReference type="GO" id="GO:0022857">
    <property type="term" value="F:transmembrane transporter activity"/>
    <property type="evidence" value="ECO:0007669"/>
    <property type="project" value="InterPro"/>
</dbReference>
<evidence type="ECO:0000256" key="2">
    <source>
        <dbReference type="ARBA" id="ARBA00022475"/>
    </source>
</evidence>
<comment type="subcellular location">
    <subcellularLocation>
        <location evidence="1 6">Cell membrane</location>
        <topology evidence="1 6">Multi-pass membrane protein</topology>
    </subcellularLocation>
</comment>
<keyword evidence="4 7" id="KW-1133">Transmembrane helix</keyword>
<evidence type="ECO:0000256" key="4">
    <source>
        <dbReference type="ARBA" id="ARBA00022989"/>
    </source>
</evidence>
<dbReference type="Gene3D" id="1.10.3730.20">
    <property type="match status" value="1"/>
</dbReference>
<feature type="transmembrane region" description="Helical" evidence="7">
    <location>
        <begin position="37"/>
        <end position="56"/>
    </location>
</feature>
<feature type="transmembrane region" description="Helical" evidence="7">
    <location>
        <begin position="90"/>
        <end position="108"/>
    </location>
</feature>
<accession>A0A424WET0</accession>
<evidence type="ECO:0000313" key="8">
    <source>
        <dbReference type="EMBL" id="RPJ91737.1"/>
    </source>
</evidence>
<protein>
    <submittedName>
        <fullName evidence="8">Ligand-binding protein SH3</fullName>
    </submittedName>
</protein>
<comment type="caution">
    <text evidence="8">The sequence shown here is derived from an EMBL/GenBank/DDBJ whole genome shotgun (WGS) entry which is preliminary data.</text>
</comment>
<reference evidence="8 9" key="1">
    <citation type="submission" date="2018-08" db="EMBL/GenBank/DDBJ databases">
        <title>Achromobacter xylosoxidans Genome sequencing and assembly.</title>
        <authorList>
            <person name="Wang R."/>
            <person name="Rensing C."/>
            <person name="Li Y."/>
        </authorList>
    </citation>
    <scope>NUCLEOTIDE SEQUENCE [LARGE SCALE GENOMIC DNA]</scope>
    <source>
        <strain evidence="8 9">GD003A</strain>
    </source>
</reference>
<dbReference type="RefSeq" id="WP_118932517.1">
    <property type="nucleotide sequence ID" value="NZ_CP061008.1"/>
</dbReference>
<dbReference type="InterPro" id="IPR045324">
    <property type="entry name" value="Small_multidrug_res"/>
</dbReference>
<dbReference type="AlphaFoldDB" id="A0A424WET0"/>
<keyword evidence="3 6" id="KW-0812">Transmembrane</keyword>
<dbReference type="SUPFAM" id="SSF103481">
    <property type="entry name" value="Multidrug resistance efflux transporter EmrE"/>
    <property type="match status" value="1"/>
</dbReference>
<dbReference type="InterPro" id="IPR037185">
    <property type="entry name" value="EmrE-like"/>
</dbReference>
<dbReference type="Proteomes" id="UP000285324">
    <property type="component" value="Unassembled WGS sequence"/>
</dbReference>
<comment type="similarity">
    <text evidence="6">Belongs to the drug/metabolite transporter (DMT) superfamily. Small multidrug resistance (SMR) (TC 2.A.7.1) family.</text>
</comment>
<gene>
    <name evidence="8" type="ORF">DY367_10915</name>
</gene>
<dbReference type="InterPro" id="IPR000390">
    <property type="entry name" value="Small_drug/metabolite_transptr"/>
</dbReference>
<dbReference type="OrthoDB" id="8657441at2"/>
<dbReference type="PANTHER" id="PTHR30561">
    <property type="entry name" value="SMR FAMILY PROTON-DEPENDENT DRUG EFFLUX TRANSPORTER SUGE"/>
    <property type="match status" value="1"/>
</dbReference>
<evidence type="ECO:0000256" key="1">
    <source>
        <dbReference type="ARBA" id="ARBA00004651"/>
    </source>
</evidence>
<evidence type="ECO:0000256" key="3">
    <source>
        <dbReference type="ARBA" id="ARBA00022692"/>
    </source>
</evidence>
<dbReference type="PANTHER" id="PTHR30561:SF9">
    <property type="entry name" value="4-AMINO-4-DEOXY-L-ARABINOSE-PHOSPHOUNDECAPRENOL FLIPPASE SUBUNIT ARNF-RELATED"/>
    <property type="match status" value="1"/>
</dbReference>
<dbReference type="EMBL" id="QVXO01000013">
    <property type="protein sequence ID" value="RPJ91737.1"/>
    <property type="molecule type" value="Genomic_DNA"/>
</dbReference>
<dbReference type="GO" id="GO:0005886">
    <property type="term" value="C:plasma membrane"/>
    <property type="evidence" value="ECO:0007669"/>
    <property type="project" value="UniProtKB-SubCell"/>
</dbReference>
<keyword evidence="2" id="KW-1003">Cell membrane</keyword>
<evidence type="ECO:0000256" key="6">
    <source>
        <dbReference type="RuleBase" id="RU003942"/>
    </source>
</evidence>
<evidence type="ECO:0000256" key="5">
    <source>
        <dbReference type="ARBA" id="ARBA00023136"/>
    </source>
</evidence>
<evidence type="ECO:0000313" key="9">
    <source>
        <dbReference type="Proteomes" id="UP000285324"/>
    </source>
</evidence>
<sequence length="110" mass="11281">MAYLFLFLASACSVAASIALKIAGTSRGMPLFGVPGGATYVLAIASYGAGFGFYALSLRRLDLTLAYPLMVAISILGIFAYGAFSGAEELGAYRLAGAALIALGIFLLSQ</sequence>
<dbReference type="Pfam" id="PF00893">
    <property type="entry name" value="Multi_Drug_Res"/>
    <property type="match status" value="1"/>
</dbReference>
<feature type="transmembrane region" description="Helical" evidence="7">
    <location>
        <begin position="63"/>
        <end position="84"/>
    </location>
</feature>
<proteinExistence type="inferred from homology"/>
<keyword evidence="5 7" id="KW-0472">Membrane</keyword>
<organism evidence="8 9">
    <name type="scientific">Alcaligenes xylosoxydans xylosoxydans</name>
    <name type="common">Achromobacter xylosoxidans</name>
    <dbReference type="NCBI Taxonomy" id="85698"/>
    <lineage>
        <taxon>Bacteria</taxon>
        <taxon>Pseudomonadati</taxon>
        <taxon>Pseudomonadota</taxon>
        <taxon>Betaproteobacteria</taxon>
        <taxon>Burkholderiales</taxon>
        <taxon>Alcaligenaceae</taxon>
        <taxon>Achromobacter</taxon>
    </lineage>
</organism>